<evidence type="ECO:0008006" key="13">
    <source>
        <dbReference type="Google" id="ProtNLM"/>
    </source>
</evidence>
<accession>A0A3Q2KJV3</accession>
<evidence type="ECO:0000313" key="12">
    <source>
        <dbReference type="Proteomes" id="UP000002281"/>
    </source>
</evidence>
<keyword evidence="4" id="KW-0963">Cytoplasm</keyword>
<dbReference type="Pfam" id="PF00076">
    <property type="entry name" value="RRM_1"/>
    <property type="match status" value="4"/>
</dbReference>
<dbReference type="GO" id="GO:0003730">
    <property type="term" value="F:mRNA 3'-UTR binding"/>
    <property type="evidence" value="ECO:0000318"/>
    <property type="project" value="GO_Central"/>
</dbReference>
<evidence type="ECO:0000256" key="4">
    <source>
        <dbReference type="ARBA" id="ARBA00022490"/>
    </source>
</evidence>
<keyword evidence="6 8" id="KW-0694">RNA-binding</keyword>
<keyword evidence="7" id="KW-0539">Nucleus</keyword>
<evidence type="ECO:0000256" key="3">
    <source>
        <dbReference type="ARBA" id="ARBA00008557"/>
    </source>
</evidence>
<dbReference type="PANTHER" id="PTHR24012">
    <property type="entry name" value="RNA BINDING PROTEIN"/>
    <property type="match status" value="1"/>
</dbReference>
<dbReference type="InterPro" id="IPR000504">
    <property type="entry name" value="RRM_dom"/>
</dbReference>
<feature type="domain" description="PABC" evidence="10">
    <location>
        <begin position="502"/>
        <end position="579"/>
    </location>
</feature>
<dbReference type="GO" id="GO:0010494">
    <property type="term" value="C:cytoplasmic stress granule"/>
    <property type="evidence" value="ECO:0000318"/>
    <property type="project" value="GO_Central"/>
</dbReference>
<dbReference type="Proteomes" id="UP000002281">
    <property type="component" value="Chromosome X"/>
</dbReference>
<dbReference type="GO" id="GO:1990904">
    <property type="term" value="C:ribonucleoprotein complex"/>
    <property type="evidence" value="ECO:0000318"/>
    <property type="project" value="GO_Central"/>
</dbReference>
<dbReference type="GO" id="GO:0008266">
    <property type="term" value="F:poly(U) RNA binding"/>
    <property type="evidence" value="ECO:0000318"/>
    <property type="project" value="GO_Central"/>
</dbReference>
<reference evidence="11" key="2">
    <citation type="submission" date="2025-08" db="UniProtKB">
        <authorList>
            <consortium name="Ensembl"/>
        </authorList>
    </citation>
    <scope>IDENTIFICATION</scope>
    <source>
        <strain evidence="11">Thoroughbred</strain>
    </source>
</reference>
<reference evidence="11 12" key="1">
    <citation type="journal article" date="2009" name="Science">
        <title>Genome sequence, comparative analysis, and population genetics of the domestic horse.</title>
        <authorList>
            <consortium name="Broad Institute Genome Sequencing Platform"/>
            <consortium name="Broad Institute Whole Genome Assembly Team"/>
            <person name="Wade C.M."/>
            <person name="Giulotto E."/>
            <person name="Sigurdsson S."/>
            <person name="Zoli M."/>
            <person name="Gnerre S."/>
            <person name="Imsland F."/>
            <person name="Lear T.L."/>
            <person name="Adelson D.L."/>
            <person name="Bailey E."/>
            <person name="Bellone R.R."/>
            <person name="Bloecker H."/>
            <person name="Distl O."/>
            <person name="Edgar R.C."/>
            <person name="Garber M."/>
            <person name="Leeb T."/>
            <person name="Mauceli E."/>
            <person name="MacLeod J.N."/>
            <person name="Penedo M.C.T."/>
            <person name="Raison J.M."/>
            <person name="Sharpe T."/>
            <person name="Vogel J."/>
            <person name="Andersson L."/>
            <person name="Antczak D.F."/>
            <person name="Biagi T."/>
            <person name="Binns M.M."/>
            <person name="Chowdhary B.P."/>
            <person name="Coleman S.J."/>
            <person name="Della Valle G."/>
            <person name="Fryc S."/>
            <person name="Guerin G."/>
            <person name="Hasegawa T."/>
            <person name="Hill E.W."/>
            <person name="Jurka J."/>
            <person name="Kiialainen A."/>
            <person name="Lindgren G."/>
            <person name="Liu J."/>
            <person name="Magnani E."/>
            <person name="Mickelson J.R."/>
            <person name="Murray J."/>
            <person name="Nergadze S.G."/>
            <person name="Onofrio R."/>
            <person name="Pedroni S."/>
            <person name="Piras M.F."/>
            <person name="Raudsepp T."/>
            <person name="Rocchi M."/>
            <person name="Roeed K.H."/>
            <person name="Ryder O.A."/>
            <person name="Searle S."/>
            <person name="Skow L."/>
            <person name="Swinburne J.E."/>
            <person name="Syvaenen A.C."/>
            <person name="Tozaki T."/>
            <person name="Valberg S.J."/>
            <person name="Vaudin M."/>
            <person name="White J.R."/>
            <person name="Zody M.C."/>
            <person name="Lander E.S."/>
            <person name="Lindblad-Toh K."/>
        </authorList>
    </citation>
    <scope>NUCLEOTIDE SEQUENCE [LARGE SCALE GENOMIC DNA]</scope>
    <source>
        <strain evidence="11 12">Thoroughbred</strain>
    </source>
</reference>
<dbReference type="Gene3D" id="3.30.70.330">
    <property type="match status" value="4"/>
</dbReference>
<evidence type="ECO:0000256" key="5">
    <source>
        <dbReference type="ARBA" id="ARBA00022737"/>
    </source>
</evidence>
<evidence type="ECO:0000256" key="2">
    <source>
        <dbReference type="ARBA" id="ARBA00004496"/>
    </source>
</evidence>
<protein>
    <recommendedName>
        <fullName evidence="13">Polyadenylate-binding protein</fullName>
    </recommendedName>
</protein>
<dbReference type="InterPro" id="IPR035979">
    <property type="entry name" value="RBD_domain_sf"/>
</dbReference>
<dbReference type="CDD" id="cd12380">
    <property type="entry name" value="RRM3_I_PABPs"/>
    <property type="match status" value="1"/>
</dbReference>
<dbReference type="AlphaFoldDB" id="A0A3Q2KJV3"/>
<evidence type="ECO:0000259" key="9">
    <source>
        <dbReference type="PROSITE" id="PS50102"/>
    </source>
</evidence>
<evidence type="ECO:0000256" key="6">
    <source>
        <dbReference type="ARBA" id="ARBA00022884"/>
    </source>
</evidence>
<proteinExistence type="inferred from homology"/>
<evidence type="ECO:0000256" key="8">
    <source>
        <dbReference type="PROSITE-ProRule" id="PRU00176"/>
    </source>
</evidence>
<dbReference type="PROSITE" id="PS50102">
    <property type="entry name" value="RRM"/>
    <property type="match status" value="3"/>
</dbReference>
<dbReference type="PROSITE" id="PS51309">
    <property type="entry name" value="PABC"/>
    <property type="match status" value="1"/>
</dbReference>
<dbReference type="SMR" id="A0A3Q2KJV3"/>
<evidence type="ECO:0000256" key="1">
    <source>
        <dbReference type="ARBA" id="ARBA00004123"/>
    </source>
</evidence>
<dbReference type="InParanoid" id="A0A3Q2KJV3"/>
<dbReference type="SUPFAM" id="SSF54928">
    <property type="entry name" value="RNA-binding domain, RBD"/>
    <property type="match status" value="2"/>
</dbReference>
<evidence type="ECO:0000313" key="11">
    <source>
        <dbReference type="Ensembl" id="ENSECAP00000023392.1"/>
    </source>
</evidence>
<dbReference type="InterPro" id="IPR002004">
    <property type="entry name" value="PABP_HYD_C"/>
</dbReference>
<dbReference type="GO" id="GO:0005634">
    <property type="term" value="C:nucleus"/>
    <property type="evidence" value="ECO:0000318"/>
    <property type="project" value="GO_Central"/>
</dbReference>
<dbReference type="PaxDb" id="9796-ENSECAP00000023392"/>
<dbReference type="InterPro" id="IPR012677">
    <property type="entry name" value="Nucleotide-bd_a/b_plait_sf"/>
</dbReference>
<dbReference type="GO" id="GO:0008143">
    <property type="term" value="F:poly(A) binding"/>
    <property type="evidence" value="ECO:0000318"/>
    <property type="project" value="GO_Central"/>
</dbReference>
<dbReference type="GO" id="GO:0005829">
    <property type="term" value="C:cytosol"/>
    <property type="evidence" value="ECO:0000318"/>
    <property type="project" value="GO_Central"/>
</dbReference>
<evidence type="ECO:0000259" key="10">
    <source>
        <dbReference type="PROSITE" id="PS51309"/>
    </source>
</evidence>
<keyword evidence="12" id="KW-1185">Reference proteome</keyword>
<comment type="similarity">
    <text evidence="3">Belongs to the polyadenylate-binding protein type-1 family.</text>
</comment>
<dbReference type="SMART" id="SM00360">
    <property type="entry name" value="RRM"/>
    <property type="match status" value="3"/>
</dbReference>
<keyword evidence="5" id="KW-0677">Repeat</keyword>
<dbReference type="InterPro" id="IPR036053">
    <property type="entry name" value="PABP-dom"/>
</dbReference>
<evidence type="ECO:0000256" key="7">
    <source>
        <dbReference type="ARBA" id="ARBA00023242"/>
    </source>
</evidence>
<dbReference type="GeneTree" id="ENSGT00940000153773"/>
<dbReference type="SMART" id="SM00517">
    <property type="entry name" value="PolyA"/>
    <property type="match status" value="1"/>
</dbReference>
<dbReference type="STRING" id="9796.ENSECAP00000023392"/>
<dbReference type="Gene3D" id="1.10.1900.10">
    <property type="entry name" value="c-terminal domain of poly(a) binding protein"/>
    <property type="match status" value="1"/>
</dbReference>
<dbReference type="FunFam" id="3.30.70.330:FF:000651">
    <property type="entry name" value="Poly(A) binding protein cytoplasmic 1 like"/>
    <property type="match status" value="1"/>
</dbReference>
<dbReference type="SUPFAM" id="SSF63570">
    <property type="entry name" value="PABC (PABP) domain"/>
    <property type="match status" value="1"/>
</dbReference>
<dbReference type="Ensembl" id="ENSECAT00000047081.1">
    <property type="protein sequence ID" value="ENSECAP00000023392.1"/>
    <property type="gene ID" value="ENSECAG00000038200.1"/>
</dbReference>
<dbReference type="OMA" id="VSVRICK"/>
<sequence>MNFPTDISILEDFISPENYPTSDMLPFPAPKCPHSVGYLHPEVDEAMLYEKFSTIGPILSIRFCLDPPSRCSLGYEYVNFSLQADTERSQRDPSLRESGVSNIFVKNLAKSIDTFSVFGNILSRKVVTNENGSRGFGFVHFEKSEAATRAVAKMSGILLKGSRVFVGQFKPRKERETELRVKANMFTNVYIKNFGDDIDDKCLKEVFGEFSSVLSVRVMTDESGKSKGFGFVSFEDAQKAIEGMNGKVLNGNRVYVGKAQNKVERLSELKHKFEQMKPGKLTRCNGANVYVKNLEDDIDDKGLRREFPLFGTITSARVMTERGCSTGFAIMAMNGKTVIPQPVHVAIAQGEVECQALLTQNYMERRADVGHGGNPRLNSEASSSNFMPILPQPQCGSADLSKPVVRTKPHPSQNMRYVIHSAAAAAPKPSFSTFRPPQVPAVKSPYHITNTATQTKTVHPQTSSSGSHANQRFKKVARVCSHLKFKVGRPVSIQKPVHICTQGHDMSNISVLASATTQEKILYKKLVPLVLSIQPTPAGEISRILLEMDDAEILYMLKYSESLRAKVYEAILILQSNQAQDTALKATNSTPSIQCV</sequence>
<feature type="domain" description="RRM" evidence="9">
    <location>
        <begin position="187"/>
        <end position="261"/>
    </location>
</feature>
<comment type="subcellular location">
    <subcellularLocation>
        <location evidence="2">Cytoplasm</location>
    </subcellularLocation>
    <subcellularLocation>
        <location evidence="1">Nucleus</location>
    </subcellularLocation>
</comment>
<feature type="domain" description="RRM" evidence="9">
    <location>
        <begin position="287"/>
        <end position="350"/>
    </location>
</feature>
<feature type="domain" description="RRM" evidence="9">
    <location>
        <begin position="101"/>
        <end position="171"/>
    </location>
</feature>
<dbReference type="Pfam" id="PF00658">
    <property type="entry name" value="MLLE"/>
    <property type="match status" value="1"/>
</dbReference>
<organism evidence="11 12">
    <name type="scientific">Equus caballus</name>
    <name type="common">Horse</name>
    <dbReference type="NCBI Taxonomy" id="9796"/>
    <lineage>
        <taxon>Eukaryota</taxon>
        <taxon>Metazoa</taxon>
        <taxon>Chordata</taxon>
        <taxon>Craniata</taxon>
        <taxon>Vertebrata</taxon>
        <taxon>Euteleostomi</taxon>
        <taxon>Mammalia</taxon>
        <taxon>Eutheria</taxon>
        <taxon>Laurasiatheria</taxon>
        <taxon>Perissodactyla</taxon>
        <taxon>Equidae</taxon>
        <taxon>Equus</taxon>
    </lineage>
</organism>
<reference evidence="11" key="3">
    <citation type="submission" date="2025-09" db="UniProtKB">
        <authorList>
            <consortium name="Ensembl"/>
        </authorList>
    </citation>
    <scope>IDENTIFICATION</scope>
    <source>
        <strain evidence="11">Thoroughbred</strain>
    </source>
</reference>
<name>A0A3Q2KJV3_HORSE</name>